<dbReference type="STRING" id="690879.TSACC_21893"/>
<feature type="transmembrane region" description="Helical" evidence="1">
    <location>
        <begin position="172"/>
        <end position="188"/>
    </location>
</feature>
<evidence type="ECO:0000256" key="2">
    <source>
        <dbReference type="SAM" id="SignalP"/>
    </source>
</evidence>
<evidence type="ECO:0000313" key="3">
    <source>
        <dbReference type="EMBL" id="GAT33476.1"/>
    </source>
</evidence>
<reference evidence="4" key="1">
    <citation type="journal article" date="2017" name="Genome Announc.">
        <title>Draft Genome Sequence of Terrimicrobium sacchariphilum NM-5T, a Facultative Anaerobic Soil Bacterium of the Class Spartobacteria.</title>
        <authorList>
            <person name="Qiu Y.L."/>
            <person name="Tourlousse D.M."/>
            <person name="Matsuura N."/>
            <person name="Ohashi A."/>
            <person name="Sekiguchi Y."/>
        </authorList>
    </citation>
    <scope>NUCLEOTIDE SEQUENCE [LARGE SCALE GENOMIC DNA]</scope>
    <source>
        <strain evidence="4">NM-5</strain>
    </source>
</reference>
<dbReference type="Pfam" id="PF04955">
    <property type="entry name" value="HupE_UreJ"/>
    <property type="match status" value="1"/>
</dbReference>
<feature type="transmembrane region" description="Helical" evidence="1">
    <location>
        <begin position="141"/>
        <end position="160"/>
    </location>
</feature>
<keyword evidence="2" id="KW-0732">Signal</keyword>
<dbReference type="OrthoDB" id="9808192at2"/>
<dbReference type="PIRSF" id="PIRSF016919">
    <property type="entry name" value="HupE_UreJ"/>
    <property type="match status" value="1"/>
</dbReference>
<proteinExistence type="predicted"/>
<gene>
    <name evidence="3" type="ORF">TSACC_21893</name>
</gene>
<comment type="caution">
    <text evidence="3">The sequence shown here is derived from an EMBL/GenBank/DDBJ whole genome shotgun (WGS) entry which is preliminary data.</text>
</comment>
<evidence type="ECO:0000256" key="1">
    <source>
        <dbReference type="SAM" id="Phobius"/>
    </source>
</evidence>
<keyword evidence="4" id="KW-1185">Reference proteome</keyword>
<accession>A0A146GA63</accession>
<dbReference type="Proteomes" id="UP000076023">
    <property type="component" value="Unassembled WGS sequence"/>
</dbReference>
<organism evidence="3 4">
    <name type="scientific">Terrimicrobium sacchariphilum</name>
    <dbReference type="NCBI Taxonomy" id="690879"/>
    <lineage>
        <taxon>Bacteria</taxon>
        <taxon>Pseudomonadati</taxon>
        <taxon>Verrucomicrobiota</taxon>
        <taxon>Terrimicrobiia</taxon>
        <taxon>Terrimicrobiales</taxon>
        <taxon>Terrimicrobiaceae</taxon>
        <taxon>Terrimicrobium</taxon>
    </lineage>
</organism>
<feature type="signal peptide" evidence="2">
    <location>
        <begin position="1"/>
        <end position="20"/>
    </location>
</feature>
<dbReference type="InterPro" id="IPR007038">
    <property type="entry name" value="HupE_UreJ"/>
</dbReference>
<feature type="chain" id="PRO_5007524594" evidence="2">
    <location>
        <begin position="21"/>
        <end position="189"/>
    </location>
</feature>
<dbReference type="EMBL" id="BDCO01000002">
    <property type="protein sequence ID" value="GAT33476.1"/>
    <property type="molecule type" value="Genomic_DNA"/>
</dbReference>
<keyword evidence="1" id="KW-0812">Transmembrane</keyword>
<feature type="transmembrane region" description="Helical" evidence="1">
    <location>
        <begin position="36"/>
        <end position="55"/>
    </location>
</feature>
<feature type="transmembrane region" description="Helical" evidence="1">
    <location>
        <begin position="62"/>
        <end position="82"/>
    </location>
</feature>
<keyword evidence="1" id="KW-0472">Membrane</keyword>
<sequence>MAKKSALVALLALTPLLAHAHTGVDVVHDFSHGLTHPLFGLDHLLAMIAVGLWAVQLGGRALWAVPTSFVGVMILGSVLGFANIPLPMVETGILTSVLLLGVLITFAVKVPLWASSALVAVFAVFHGYAHGAECPANSMSLLYGAGFVLATASLHLVGIGAGKLVGTTAKDWALRACGAAVLVGGILLA</sequence>
<dbReference type="RefSeq" id="WP_075079205.1">
    <property type="nucleotide sequence ID" value="NZ_BDCO01000002.1"/>
</dbReference>
<evidence type="ECO:0000313" key="4">
    <source>
        <dbReference type="Proteomes" id="UP000076023"/>
    </source>
</evidence>
<protein>
    <submittedName>
        <fullName evidence="3">Urease accessory protein</fullName>
    </submittedName>
</protein>
<dbReference type="AlphaFoldDB" id="A0A146GA63"/>
<keyword evidence="1" id="KW-1133">Transmembrane helix</keyword>
<name>A0A146GA63_TERSA</name>
<dbReference type="InParanoid" id="A0A146GA63"/>
<feature type="transmembrane region" description="Helical" evidence="1">
    <location>
        <begin position="112"/>
        <end position="129"/>
    </location>
</feature>